<dbReference type="KEGG" id="thes:FHQ07_06615"/>
<dbReference type="EMBL" id="CP040871">
    <property type="protein sequence ID" value="QDA57011.1"/>
    <property type="molecule type" value="Genomic_DNA"/>
</dbReference>
<organism evidence="1 2">
    <name type="scientific">Thermomonas aquatica</name>
    <dbReference type="NCBI Taxonomy" id="2202149"/>
    <lineage>
        <taxon>Bacteria</taxon>
        <taxon>Pseudomonadati</taxon>
        <taxon>Pseudomonadota</taxon>
        <taxon>Gammaproteobacteria</taxon>
        <taxon>Lysobacterales</taxon>
        <taxon>Lysobacteraceae</taxon>
        <taxon>Thermomonas</taxon>
    </lineage>
</organism>
<evidence type="ECO:0000313" key="1">
    <source>
        <dbReference type="EMBL" id="QDA57011.1"/>
    </source>
</evidence>
<evidence type="ECO:0000313" key="2">
    <source>
        <dbReference type="Proteomes" id="UP000308149"/>
    </source>
</evidence>
<dbReference type="RefSeq" id="WP_139716063.1">
    <property type="nucleotide sequence ID" value="NZ_CP040871.1"/>
</dbReference>
<keyword evidence="2" id="KW-1185">Reference proteome</keyword>
<dbReference type="OrthoDB" id="5540949at2"/>
<accession>A0A5B7ZP66</accession>
<gene>
    <name evidence="1" type="ORF">FHQ07_06615</name>
</gene>
<dbReference type="Proteomes" id="UP000308149">
    <property type="component" value="Chromosome"/>
</dbReference>
<sequence>MNATVHFQARAQQRAITPGMTEVILNLGRSNGKGDLVLTGRRDLKQEIQSKKEELRILEKMLAHGGVGIAVINDTLITCFHRHKKFKRSRTRNQ</sequence>
<name>A0A5B7ZP66_9GAMM</name>
<reference evidence="1 2" key="1">
    <citation type="submission" date="2019-06" db="EMBL/GenBank/DDBJ databases">
        <title>Thermomonas aquatica sp. nov., isolated from an industrial wastewater treatment plant.</title>
        <authorList>
            <person name="Jeon J.H."/>
            <person name="Park D.-S."/>
        </authorList>
    </citation>
    <scope>NUCLEOTIDE SEQUENCE [LARGE SCALE GENOMIC DNA]</scope>
    <source>
        <strain evidence="1 2">SY21</strain>
    </source>
</reference>
<protein>
    <submittedName>
        <fullName evidence="1">Uncharacterized protein</fullName>
    </submittedName>
</protein>
<dbReference type="AlphaFoldDB" id="A0A5B7ZP66"/>
<proteinExistence type="predicted"/>